<keyword evidence="3" id="KW-0964">Secreted</keyword>
<feature type="signal peptide" evidence="14">
    <location>
        <begin position="1"/>
        <end position="36"/>
    </location>
</feature>
<feature type="binding site" evidence="8">
    <location>
        <begin position="426"/>
        <end position="427"/>
    </location>
    <ligand>
        <name>substrate</name>
    </ligand>
</feature>
<feature type="region of interest" description="Disordered" evidence="12">
    <location>
        <begin position="128"/>
        <end position="178"/>
    </location>
</feature>
<feature type="compositionally biased region" description="Low complexity" evidence="12">
    <location>
        <begin position="720"/>
        <end position="742"/>
    </location>
</feature>
<reference evidence="16" key="1">
    <citation type="journal article" date="2021" name="PeerJ">
        <title>Extensive microbial diversity within the chicken gut microbiome revealed by metagenomics and culture.</title>
        <authorList>
            <person name="Gilroy R."/>
            <person name="Ravi A."/>
            <person name="Getino M."/>
            <person name="Pursley I."/>
            <person name="Horton D.L."/>
            <person name="Alikhan N.F."/>
            <person name="Baker D."/>
            <person name="Gharbi K."/>
            <person name="Hall N."/>
            <person name="Watson M."/>
            <person name="Adriaenssens E.M."/>
            <person name="Foster-Nyarko E."/>
            <person name="Jarju S."/>
            <person name="Secka A."/>
            <person name="Antonio M."/>
            <person name="Oren A."/>
            <person name="Chaudhuri R.R."/>
            <person name="La Ragione R."/>
            <person name="Hildebrand F."/>
            <person name="Pallen M.J."/>
        </authorList>
    </citation>
    <scope>NUCLEOTIDE SEQUENCE</scope>
    <source>
        <strain evidence="16">F6-686</strain>
    </source>
</reference>
<feature type="chain" id="PRO_5039326190" evidence="14">
    <location>
        <begin position="37"/>
        <end position="799"/>
    </location>
</feature>
<keyword evidence="2" id="KW-0134">Cell wall</keyword>
<dbReference type="GO" id="GO:0009758">
    <property type="term" value="P:carbohydrate utilization"/>
    <property type="evidence" value="ECO:0007669"/>
    <property type="project" value="InterPro"/>
</dbReference>
<feature type="compositionally biased region" description="Polar residues" evidence="12">
    <location>
        <begin position="54"/>
        <end position="65"/>
    </location>
</feature>
<dbReference type="Proteomes" id="UP000823844">
    <property type="component" value="Unassembled WGS sequence"/>
</dbReference>
<evidence type="ECO:0000256" key="11">
    <source>
        <dbReference type="RuleBase" id="RU361220"/>
    </source>
</evidence>
<evidence type="ECO:0000256" key="10">
    <source>
        <dbReference type="PIRSR" id="PIRSR603469-4"/>
    </source>
</evidence>
<evidence type="ECO:0000313" key="17">
    <source>
        <dbReference type="Proteomes" id="UP000823844"/>
    </source>
</evidence>
<dbReference type="AlphaFoldDB" id="A0A9E2NT75"/>
<keyword evidence="13" id="KW-0812">Transmembrane</keyword>
<feature type="transmembrane region" description="Helical" evidence="13">
    <location>
        <begin position="772"/>
        <end position="792"/>
    </location>
</feature>
<evidence type="ECO:0000259" key="15">
    <source>
        <dbReference type="PROSITE" id="PS50847"/>
    </source>
</evidence>
<feature type="domain" description="Gram-positive cocci surface proteins LPxTG" evidence="15">
    <location>
        <begin position="763"/>
        <end position="799"/>
    </location>
</feature>
<feature type="binding site" evidence="9">
    <location>
        <position position="664"/>
    </location>
    <ligand>
        <name>Ca(2+)</name>
        <dbReference type="ChEBI" id="CHEBI:29108"/>
        <label>1</label>
    </ligand>
</feature>
<keyword evidence="13" id="KW-0472">Membrane</keyword>
<feature type="binding site" evidence="9">
    <location>
        <position position="523"/>
    </location>
    <ligand>
        <name>Ca(2+)</name>
        <dbReference type="ChEBI" id="CHEBI:29108"/>
        <label>1</label>
    </ligand>
</feature>
<feature type="site" description="Transition state stabilizer" evidence="10">
    <location>
        <position position="427"/>
    </location>
</feature>
<comment type="similarity">
    <text evidence="1 11">Belongs to the glycosyl hydrolase 68 family.</text>
</comment>
<feature type="binding site" evidence="8">
    <location>
        <position position="544"/>
    </location>
    <ligand>
        <name>substrate</name>
    </ligand>
</feature>
<sequence>MLENKNHKKISLSGKSLLMGTLSTAAIVLSASTANAATTNTDNVNENQTVEITSTSANNENNNQVTKKDSADKSTSDVAANTNTEKSNENKEVAVNNTQTVATNAPISDVKNTNTITAETTVDKVINNSTSDQKTAPATTNNAQTTDVKQVEKKDSVDKNNTEENKETSVKPAENAAKAELKGQVKDIVEESGVDTSKLTNDQINELNKINFSKEAKSGTQLTYNDFKKIAKTLIEQDARYAVPFFNASKIKNMPAAKTLDAQSGKVEDLEIWDSWPVQDAKTGYVSNWNGYQLVIGMMGVPNVNDNHIYLLYNKYGDNDFNHWKNAGPIFGLGTPVIQQWSGSATLNKDGSIQLYYTKVDTSDNYTNHQKLASATVYLNLEKDQDKISIAHVDNDHIVFEGDGYHYQTYDQWKETNKGADNIAMRDAHVIDDEDGNRYLVFEASTGTENYQGDDQIYQWLNYGGTNKDNLGDFFQILSNSDIKDRAKWSNAAIGIIKLNNNVKNPSVAKVYSPLISAPMVSDEIERPDVVKLGNKYYLFAATRLNRGSNDDAWMAANKAVGDNVAMIGYVSDNLTHGYVPLNESGVVLTASVPANWRTATYSYYAVPVEGRDDQLLITSYITNRGEVAGKGMHATWAPSFLLQINPDNTTTVLAKMTNQGDWIWDDSSENADMMGVLEKDAPNSAALPGEWGKPVDWDLIGGYNLKPHQPVTPIPNVPTTPEKPTTPTTPEVPTTPETPNTPENPTPEVPTNSTKRTSQTKLPKAGAKNSVTAVVLGAVSSILGAIGLTGISKRKRNN</sequence>
<evidence type="ECO:0000256" key="13">
    <source>
        <dbReference type="SAM" id="Phobius"/>
    </source>
</evidence>
<dbReference type="InterPro" id="IPR023296">
    <property type="entry name" value="Glyco_hydro_beta-prop_sf"/>
</dbReference>
<feature type="active site" description="Nucleophile" evidence="7">
    <location>
        <position position="274"/>
    </location>
</feature>
<comment type="cofactor">
    <cofactor evidence="9">
        <name>Ca(2+)</name>
        <dbReference type="ChEBI" id="CHEBI:29108"/>
    </cofactor>
</comment>
<feature type="binding site" evidence="8">
    <location>
        <position position="342"/>
    </location>
    <ligand>
        <name>substrate</name>
    </ligand>
</feature>
<feature type="binding site" evidence="9">
    <location>
        <position position="491"/>
    </location>
    <ligand>
        <name>Ca(2+)</name>
        <dbReference type="ChEBI" id="CHEBI:29108"/>
        <label>1</label>
    </ligand>
</feature>
<gene>
    <name evidence="16" type="ORF">H9806_02210</name>
</gene>
<organism evidence="16 17">
    <name type="scientific">Candidatus Lactobacillus pullistercoris</name>
    <dbReference type="NCBI Taxonomy" id="2838636"/>
    <lineage>
        <taxon>Bacteria</taxon>
        <taxon>Bacillati</taxon>
        <taxon>Bacillota</taxon>
        <taxon>Bacilli</taxon>
        <taxon>Lactobacillales</taxon>
        <taxon>Lactobacillaceae</taxon>
        <taxon>Lactobacillus</taxon>
    </lineage>
</organism>
<feature type="binding site" evidence="9">
    <location>
        <position position="319"/>
    </location>
    <ligand>
        <name>Ca(2+)</name>
        <dbReference type="ChEBI" id="CHEBI:29108"/>
        <label>1</label>
    </ligand>
</feature>
<dbReference type="GO" id="GO:0050053">
    <property type="term" value="F:levansucrase activity"/>
    <property type="evidence" value="ECO:0007669"/>
    <property type="project" value="InterPro"/>
</dbReference>
<keyword evidence="6" id="KW-0572">Peptidoglycan-anchor</keyword>
<evidence type="ECO:0000313" key="16">
    <source>
        <dbReference type="EMBL" id="MBU3827958.1"/>
    </source>
</evidence>
<dbReference type="PROSITE" id="PS50847">
    <property type="entry name" value="GRAM_POS_ANCHORING"/>
    <property type="match status" value="1"/>
</dbReference>
<feature type="compositionally biased region" description="Low complexity" evidence="12">
    <location>
        <begin position="135"/>
        <end position="146"/>
    </location>
</feature>
<accession>A0A9E2NT75</accession>
<feature type="binding site" evidence="9">
    <location>
        <position position="662"/>
    </location>
    <ligand>
        <name>Ca(2+)</name>
        <dbReference type="ChEBI" id="CHEBI:29108"/>
        <label>1</label>
    </ligand>
</feature>
<dbReference type="EMBL" id="JAHLFT010000028">
    <property type="protein sequence ID" value="MBU3827958.1"/>
    <property type="molecule type" value="Genomic_DNA"/>
</dbReference>
<dbReference type="InterPro" id="IPR003469">
    <property type="entry name" value="Glyco_hydro_68"/>
</dbReference>
<evidence type="ECO:0000256" key="7">
    <source>
        <dbReference type="PIRSR" id="PIRSR603469-1"/>
    </source>
</evidence>
<feature type="binding site" evidence="9">
    <location>
        <position position="489"/>
    </location>
    <ligand>
        <name>Ca(2+)</name>
        <dbReference type="ChEBI" id="CHEBI:29108"/>
        <label>2</label>
    </ligand>
</feature>
<keyword evidence="16" id="KW-0378">Hydrolase</keyword>
<feature type="region of interest" description="Disordered" evidence="12">
    <location>
        <begin position="710"/>
        <end position="769"/>
    </location>
</feature>
<feature type="active site" description="Proton donor/acceptor" evidence="7">
    <location>
        <position position="526"/>
    </location>
</feature>
<comment type="caution">
    <text evidence="16">The sequence shown here is derived from an EMBL/GenBank/DDBJ whole genome shotgun (WGS) entry which is preliminary data.</text>
</comment>
<name>A0A9E2NT75_9LACO</name>
<dbReference type="GO" id="GO:0016787">
    <property type="term" value="F:hydrolase activity"/>
    <property type="evidence" value="ECO:0007669"/>
    <property type="project" value="UniProtKB-KW"/>
</dbReference>
<keyword evidence="13" id="KW-1133">Transmembrane helix</keyword>
<evidence type="ECO:0000256" key="6">
    <source>
        <dbReference type="ARBA" id="ARBA00023088"/>
    </source>
</evidence>
<dbReference type="Pfam" id="PF02435">
    <property type="entry name" value="Glyco_hydro_68"/>
    <property type="match status" value="1"/>
</dbReference>
<evidence type="ECO:0000256" key="3">
    <source>
        <dbReference type="ARBA" id="ARBA00022525"/>
    </source>
</evidence>
<feature type="binding site" evidence="8">
    <location>
        <begin position="524"/>
        <end position="526"/>
    </location>
    <ligand>
        <name>substrate</name>
    </ligand>
</feature>
<feature type="compositionally biased region" description="Basic and acidic residues" evidence="12">
    <location>
        <begin position="66"/>
        <end position="75"/>
    </location>
</feature>
<feature type="region of interest" description="Disordered" evidence="12">
    <location>
        <begin position="54"/>
        <end position="99"/>
    </location>
</feature>
<feature type="compositionally biased region" description="Basic and acidic residues" evidence="12">
    <location>
        <begin position="149"/>
        <end position="169"/>
    </location>
</feature>
<evidence type="ECO:0000256" key="1">
    <source>
        <dbReference type="ARBA" id="ARBA00006775"/>
    </source>
</evidence>
<dbReference type="CDD" id="cd08997">
    <property type="entry name" value="GH68"/>
    <property type="match status" value="1"/>
</dbReference>
<feature type="binding site" evidence="9">
    <location>
        <position position="421"/>
    </location>
    <ligand>
        <name>Ca(2+)</name>
        <dbReference type="ChEBI" id="CHEBI:29108"/>
        <label>1</label>
    </ligand>
</feature>
<feature type="binding site" evidence="9">
    <location>
        <position position="669"/>
    </location>
    <ligand>
        <name>Ca(2+)</name>
        <dbReference type="ChEBI" id="CHEBI:29108"/>
        <label>1</label>
    </ligand>
</feature>
<evidence type="ECO:0000256" key="14">
    <source>
        <dbReference type="SAM" id="SignalP"/>
    </source>
</evidence>
<keyword evidence="5 9" id="KW-0106">Calcium</keyword>
<evidence type="ECO:0000256" key="5">
    <source>
        <dbReference type="ARBA" id="ARBA00022837"/>
    </source>
</evidence>
<dbReference type="Gene3D" id="2.115.10.20">
    <property type="entry name" value="Glycosyl hydrolase domain, family 43"/>
    <property type="match status" value="1"/>
</dbReference>
<dbReference type="GO" id="GO:0046872">
    <property type="term" value="F:metal ion binding"/>
    <property type="evidence" value="ECO:0007669"/>
    <property type="project" value="UniProtKB-KW"/>
</dbReference>
<dbReference type="SUPFAM" id="SSF75005">
    <property type="entry name" value="Arabinanase/levansucrase/invertase"/>
    <property type="match status" value="1"/>
</dbReference>
<evidence type="ECO:0000256" key="12">
    <source>
        <dbReference type="SAM" id="MobiDB-lite"/>
    </source>
</evidence>
<proteinExistence type="inferred from homology"/>
<evidence type="ECO:0000256" key="4">
    <source>
        <dbReference type="ARBA" id="ARBA00022729"/>
    </source>
</evidence>
<feature type="binding site" evidence="8">
    <location>
        <position position="273"/>
    </location>
    <ligand>
        <name>substrate</name>
    </ligand>
</feature>
<keyword evidence="9" id="KW-0479">Metal-binding</keyword>
<reference evidence="16" key="2">
    <citation type="submission" date="2021-04" db="EMBL/GenBank/DDBJ databases">
        <authorList>
            <person name="Gilroy R."/>
        </authorList>
    </citation>
    <scope>NUCLEOTIDE SEQUENCE</scope>
    <source>
        <strain evidence="16">F6-686</strain>
    </source>
</reference>
<feature type="binding site" evidence="9">
    <location>
        <position position="452"/>
    </location>
    <ligand>
        <name>Ca(2+)</name>
        <dbReference type="ChEBI" id="CHEBI:29108"/>
        <label>1</label>
    </ligand>
</feature>
<evidence type="ECO:0000256" key="8">
    <source>
        <dbReference type="PIRSR" id="PIRSR603469-2"/>
    </source>
</evidence>
<evidence type="ECO:0000256" key="9">
    <source>
        <dbReference type="PIRSR" id="PIRSR603469-3"/>
    </source>
</evidence>
<dbReference type="InterPro" id="IPR019931">
    <property type="entry name" value="LPXTG_anchor"/>
</dbReference>
<dbReference type="NCBIfam" id="TIGR01167">
    <property type="entry name" value="LPXTG_anchor"/>
    <property type="match status" value="1"/>
</dbReference>
<keyword evidence="4 14" id="KW-0732">Signal</keyword>
<evidence type="ECO:0000256" key="2">
    <source>
        <dbReference type="ARBA" id="ARBA00022512"/>
    </source>
</evidence>
<protein>
    <submittedName>
        <fullName evidence="16">Glycoside hydrolase family 68 protein</fullName>
    </submittedName>
</protein>